<proteinExistence type="predicted"/>
<dbReference type="EMBL" id="CM020618">
    <property type="protein sequence ID" value="KAK1860499.1"/>
    <property type="molecule type" value="Genomic_DNA"/>
</dbReference>
<accession>A0ACC3BS42</accession>
<keyword evidence="2" id="KW-1185">Reference proteome</keyword>
<protein>
    <submittedName>
        <fullName evidence="1">Uncharacterized protein</fullName>
    </submittedName>
</protein>
<dbReference type="Proteomes" id="UP000798662">
    <property type="component" value="Chromosome 1"/>
</dbReference>
<evidence type="ECO:0000313" key="2">
    <source>
        <dbReference type="Proteomes" id="UP000798662"/>
    </source>
</evidence>
<sequence length="807" mass="85232">MCRRCCCRRRPCRRPLRAARGAVCVQVRGGNVCATRPPRAVMAGGLAFGPAAGGAALPAGGWLGAARPGRRPLAPPSAGARRGRFSLLPGRRDGPQQLCAAALPAGGRAAREPRGATPARGPTPSAFWAAADGSPPPTPWPPVAGGIMAEARHLLRSRFGHRSFAPGQERILRNVLTGGIAADGGPGGSALAVLPTGGGKSLCYQLSALLLAPRGATLVVEPTRALMDDATRRLAAVGIPAMQVRASTSDGEWAAAMAAVVDGAQPLVLLTTPEGLRGLARDRLQWLPVALMVVDEVHCMAEWSSFRPDYLRLPHVAAAVEPARVLALTATATAGDAAEIVRRFGIPPGAVVRTPYERPNLWTTTVSVPPAEVLAAAGLPIASAAKAAFKWRVKLLRDLLRKHPRGPTLVYVNTRSLADRLTTALAIDGLPVAAYHGGLPSARKSDVLTEFLDTHDGIVVCTSAFGMGVDESNVRMVIHFSIPRSTASYVQEIGRAGRDGCPATCVAFLCRDDVPLVEGFAYGPAPTLAEVRHVLAAIFSNGSRMGTVSVLELWPLRDVMAEQTVYQLLTRLELEPVYGYLAEVHPRKRPEKKKKGMAHEDVPVRGKEDEDLVTVSFSYLIMRQPPSMDDLAAELLTHFTHEQDAEVNRLWDILGLLTSPTCHTAALAGRYGTPAERHPDRPPCGHCGGCDRPLTPKERQHWVRGTAADDVPPARWAAAVTAGGGPAMGDAVRRLWSLPRALALHLCGMKNHQTPAWLANCPSFGALRDIDFNAVLAQAIAATASGGGENGGVGGVEGVDPAGGRVS</sequence>
<evidence type="ECO:0000313" key="1">
    <source>
        <dbReference type="EMBL" id="KAK1860499.1"/>
    </source>
</evidence>
<gene>
    <name evidence="1" type="ORF">I4F81_003088</name>
</gene>
<reference evidence="1" key="1">
    <citation type="submission" date="2019-11" db="EMBL/GenBank/DDBJ databases">
        <title>Nori genome reveals adaptations in red seaweeds to the harsh intertidal environment.</title>
        <authorList>
            <person name="Wang D."/>
            <person name="Mao Y."/>
        </authorList>
    </citation>
    <scope>NUCLEOTIDE SEQUENCE</scope>
    <source>
        <tissue evidence="1">Gametophyte</tissue>
    </source>
</reference>
<comment type="caution">
    <text evidence="1">The sequence shown here is derived from an EMBL/GenBank/DDBJ whole genome shotgun (WGS) entry which is preliminary data.</text>
</comment>
<organism evidence="1 2">
    <name type="scientific">Pyropia yezoensis</name>
    <name type="common">Susabi-nori</name>
    <name type="synonym">Porphyra yezoensis</name>
    <dbReference type="NCBI Taxonomy" id="2788"/>
    <lineage>
        <taxon>Eukaryota</taxon>
        <taxon>Rhodophyta</taxon>
        <taxon>Bangiophyceae</taxon>
        <taxon>Bangiales</taxon>
        <taxon>Bangiaceae</taxon>
        <taxon>Pyropia</taxon>
    </lineage>
</organism>
<name>A0ACC3BS42_PYRYE</name>